<dbReference type="InterPro" id="IPR011990">
    <property type="entry name" value="TPR-like_helical_dom_sf"/>
</dbReference>
<dbReference type="Proteomes" id="UP000541425">
    <property type="component" value="Unassembled WGS sequence"/>
</dbReference>
<dbReference type="Gene3D" id="1.25.40.10">
    <property type="entry name" value="Tetratricopeptide repeat domain"/>
    <property type="match status" value="1"/>
</dbReference>
<proteinExistence type="predicted"/>
<dbReference type="InterPro" id="IPR039565">
    <property type="entry name" value="BamD-like"/>
</dbReference>
<comment type="caution">
    <text evidence="3">The sequence shown here is derived from an EMBL/GenBank/DDBJ whole genome shotgun (WGS) entry which is preliminary data.</text>
</comment>
<name>A0A7W5YGX8_9BACT</name>
<feature type="domain" description="Outer membrane lipoprotein BamD-like" evidence="2">
    <location>
        <begin position="34"/>
        <end position="180"/>
    </location>
</feature>
<organism evidence="3 4">
    <name type="scientific">Alloprevotella rava</name>
    <dbReference type="NCBI Taxonomy" id="671218"/>
    <lineage>
        <taxon>Bacteria</taxon>
        <taxon>Pseudomonadati</taxon>
        <taxon>Bacteroidota</taxon>
        <taxon>Bacteroidia</taxon>
        <taxon>Bacteroidales</taxon>
        <taxon>Prevotellaceae</taxon>
        <taxon>Alloprevotella</taxon>
    </lineage>
</organism>
<sequence>MRKALLYIFIFSLFLTGCNETNNLLKSSDYDYKYEAAKHLYAEGHYNSASYLLQNVLTAMKGSSKGEECLYLLGLTSLKSKNYDAASTYFKKYNETYPKGIYAEEAKFNTGMALYLGTPEPKLDQTATYQAVNQFQHFLDAYPGSHLRENAQQCIFELQDKLVEKQYLNAKLYYDLGSYIGNGVNGNYEACIITAENAIKDFPYTKRREDLAYLVLKAKFDYAHNSVAQKQEERFNDAIDEYYGFLNEYPESKYLKDAKDYYDKTPIAYKRSTNN</sequence>
<keyword evidence="1" id="KW-0732">Signal</keyword>
<gene>
    <name evidence="3" type="ORF">FHS60_002032</name>
</gene>
<dbReference type="RefSeq" id="WP_183697939.1">
    <property type="nucleotide sequence ID" value="NZ_JACICA010000015.1"/>
</dbReference>
<evidence type="ECO:0000313" key="4">
    <source>
        <dbReference type="Proteomes" id="UP000541425"/>
    </source>
</evidence>
<evidence type="ECO:0000256" key="1">
    <source>
        <dbReference type="ARBA" id="ARBA00022729"/>
    </source>
</evidence>
<accession>A0A7W5YGX8</accession>
<dbReference type="SUPFAM" id="SSF48452">
    <property type="entry name" value="TPR-like"/>
    <property type="match status" value="1"/>
</dbReference>
<dbReference type="EMBL" id="JACICA010000015">
    <property type="protein sequence ID" value="MBB3703541.1"/>
    <property type="molecule type" value="Genomic_DNA"/>
</dbReference>
<dbReference type="AlphaFoldDB" id="A0A7W5YGX8"/>
<evidence type="ECO:0000313" key="3">
    <source>
        <dbReference type="EMBL" id="MBB3703541.1"/>
    </source>
</evidence>
<dbReference type="Pfam" id="PF13525">
    <property type="entry name" value="YfiO"/>
    <property type="match status" value="1"/>
</dbReference>
<reference evidence="3 4" key="1">
    <citation type="submission" date="2020-08" db="EMBL/GenBank/DDBJ databases">
        <title>Genomic Encyclopedia of Type Strains, Phase IV (KMG-IV): sequencing the most valuable type-strain genomes for metagenomic binning, comparative biology and taxonomic classification.</title>
        <authorList>
            <person name="Goeker M."/>
        </authorList>
    </citation>
    <scope>NUCLEOTIDE SEQUENCE [LARGE SCALE GENOMIC DNA]</scope>
    <source>
        <strain evidence="3 4">DSM 22548</strain>
    </source>
</reference>
<dbReference type="PROSITE" id="PS51257">
    <property type="entry name" value="PROKAR_LIPOPROTEIN"/>
    <property type="match status" value="1"/>
</dbReference>
<evidence type="ECO:0000259" key="2">
    <source>
        <dbReference type="Pfam" id="PF13525"/>
    </source>
</evidence>
<protein>
    <submittedName>
        <fullName evidence="3">Outer membrane protein assembly factor BamD</fullName>
    </submittedName>
</protein>